<dbReference type="Pfam" id="PF01490">
    <property type="entry name" value="Aa_trans"/>
    <property type="match status" value="1"/>
</dbReference>
<feature type="transmembrane region" description="Helical" evidence="14">
    <location>
        <begin position="438"/>
        <end position="459"/>
    </location>
</feature>
<comment type="function">
    <text evidence="12">Carrier protein involved in proton-driven auxin influx. Mediates the formation of auxin gradient from developing leaves (site of auxin biosynthesis) to tips by contributing to the loading of auxin in vascular tissues and facilitating acropetal (base to tip) auxin transport within inner tissues of the root apex, and basipetal (tip to base) auxin transport within outer tissues of the root apex. May be involved in lateral roots and nodules formation.</text>
</comment>
<accession>A0A4P1R6W0</accession>
<sequence length="551" mass="61846">MANNKNKEKESEFFMDQNNDDDQDIEAIKYESESGSDNDNDNDEGNRRTHPQSFSSQIWPQSYKEATDSYTIAAAPNFESAMEDRSQTVLKLAGMVTRLSGSCIETMANNKNKEKESEFFMDQNNDDDQDIEAIKYESESGSDNDNDNDEGNRRTHPQSFSSQIWPQSYKEATDSYTIAAAPNFESIIKAPSVIYSSFVNPSKSYLDQDGRMSFLSGQSSQIQEGISTRQSTWWEKASIQMQVPEEYPLNYGCNLTQTIFNGINVMAGVGLLSTPFTVKQAGWASMVVMVLFAAVCCYTADLMRHCFESREGIVSYPDIGQAAFGRYGRLIVSIILYTELYSYCVEFIILEGDNLSSLFPGTSLHWGSLQLDSNHLFSILTALIILPTVWLKDLRLISYLSAGGVVTTALIVICVFSVGTTEAVGFHQTGPFVHWSGIPFAFGIYGFCFAGHSVFPNIYHSMADKREFTKAIITCFILCILVFGVVAIMGFLMFGEATLSQITLNLPPNVFASRIALWTIVISPLTRYPFYYNLFMKVKRRLMRDPIDETF</sequence>
<dbReference type="GO" id="GO:0015293">
    <property type="term" value="F:symporter activity"/>
    <property type="evidence" value="ECO:0007669"/>
    <property type="project" value="UniProtKB-KW"/>
</dbReference>
<dbReference type="InterPro" id="IPR013057">
    <property type="entry name" value="AA_transpt_TM"/>
</dbReference>
<evidence type="ECO:0000256" key="5">
    <source>
        <dbReference type="ARBA" id="ARBA00022475"/>
    </source>
</evidence>
<dbReference type="Proteomes" id="UP000188354">
    <property type="component" value="Chromosome LG10"/>
</dbReference>
<feature type="region of interest" description="Disordered" evidence="13">
    <location>
        <begin position="138"/>
        <end position="164"/>
    </location>
</feature>
<evidence type="ECO:0000256" key="14">
    <source>
        <dbReference type="SAM" id="Phobius"/>
    </source>
</evidence>
<evidence type="ECO:0000256" key="7">
    <source>
        <dbReference type="ARBA" id="ARBA00022847"/>
    </source>
</evidence>
<feature type="compositionally biased region" description="Basic and acidic residues" evidence="13">
    <location>
        <begin position="1"/>
        <end position="12"/>
    </location>
</feature>
<feature type="compositionally biased region" description="Acidic residues" evidence="13">
    <location>
        <begin position="34"/>
        <end position="43"/>
    </location>
</feature>
<feature type="transmembrane region" description="Helical" evidence="14">
    <location>
        <begin position="515"/>
        <end position="534"/>
    </location>
</feature>
<keyword evidence="6 14" id="KW-0812">Transmembrane</keyword>
<evidence type="ECO:0000256" key="3">
    <source>
        <dbReference type="ARBA" id="ARBA00005590"/>
    </source>
</evidence>
<gene>
    <name evidence="16" type="ORF">TanjilG_11825</name>
</gene>
<evidence type="ECO:0000259" key="15">
    <source>
        <dbReference type="Pfam" id="PF01490"/>
    </source>
</evidence>
<evidence type="ECO:0000256" key="13">
    <source>
        <dbReference type="SAM" id="MobiDB-lite"/>
    </source>
</evidence>
<dbReference type="GO" id="GO:0009734">
    <property type="term" value="P:auxin-activated signaling pathway"/>
    <property type="evidence" value="ECO:0007669"/>
    <property type="project" value="UniProtKB-KW"/>
</dbReference>
<dbReference type="GO" id="GO:0012505">
    <property type="term" value="C:endomembrane system"/>
    <property type="evidence" value="ECO:0007669"/>
    <property type="project" value="UniProtKB-SubCell"/>
</dbReference>
<dbReference type="Gene3D" id="1.20.1740.10">
    <property type="entry name" value="Amino acid/polyamine transporter I"/>
    <property type="match status" value="1"/>
</dbReference>
<comment type="subcellular location">
    <subcellularLocation>
        <location evidence="2">Cell membrane</location>
    </subcellularLocation>
    <subcellularLocation>
        <location evidence="1">Endomembrane system</location>
        <topology evidence="1">Multi-pass membrane protein</topology>
    </subcellularLocation>
</comment>
<evidence type="ECO:0000256" key="2">
    <source>
        <dbReference type="ARBA" id="ARBA00004236"/>
    </source>
</evidence>
<feature type="domain" description="Amino acid transporter transmembrane" evidence="15">
    <location>
        <begin position="255"/>
        <end position="534"/>
    </location>
</feature>
<dbReference type="AlphaFoldDB" id="A0A4P1R6W0"/>
<keyword evidence="10 14" id="KW-0472">Membrane</keyword>
<keyword evidence="7" id="KW-0769">Symport</keyword>
<keyword evidence="5" id="KW-1003">Cell membrane</keyword>
<keyword evidence="4" id="KW-0813">Transport</keyword>
<dbReference type="GO" id="GO:0006865">
    <property type="term" value="P:amino acid transport"/>
    <property type="evidence" value="ECO:0007669"/>
    <property type="project" value="UniProtKB-KW"/>
</dbReference>
<keyword evidence="8" id="KW-0029">Amino-acid transport</keyword>
<feature type="transmembrane region" description="Helical" evidence="14">
    <location>
        <begin position="281"/>
        <end position="300"/>
    </location>
</feature>
<dbReference type="EMBL" id="CM007370">
    <property type="protein sequence ID" value="OIW03188.1"/>
    <property type="molecule type" value="Genomic_DNA"/>
</dbReference>
<proteinExistence type="inferred from homology"/>
<organism evidence="16 17">
    <name type="scientific">Lupinus angustifolius</name>
    <name type="common">Narrow-leaved blue lupine</name>
    <dbReference type="NCBI Taxonomy" id="3871"/>
    <lineage>
        <taxon>Eukaryota</taxon>
        <taxon>Viridiplantae</taxon>
        <taxon>Streptophyta</taxon>
        <taxon>Embryophyta</taxon>
        <taxon>Tracheophyta</taxon>
        <taxon>Spermatophyta</taxon>
        <taxon>Magnoliopsida</taxon>
        <taxon>eudicotyledons</taxon>
        <taxon>Gunneridae</taxon>
        <taxon>Pentapetalae</taxon>
        <taxon>rosids</taxon>
        <taxon>fabids</taxon>
        <taxon>Fabales</taxon>
        <taxon>Fabaceae</taxon>
        <taxon>Papilionoideae</taxon>
        <taxon>50 kb inversion clade</taxon>
        <taxon>genistoids sensu lato</taxon>
        <taxon>core genistoids</taxon>
        <taxon>Genisteae</taxon>
        <taxon>Lupinus</taxon>
    </lineage>
</organism>
<reference evidence="16 17" key="1">
    <citation type="journal article" date="2017" name="Plant Biotechnol. J.">
        <title>A comprehensive draft genome sequence for lupin (Lupinus angustifolius), an emerging health food: insights into plant-microbe interactions and legume evolution.</title>
        <authorList>
            <person name="Hane J.K."/>
            <person name="Ming Y."/>
            <person name="Kamphuis L.G."/>
            <person name="Nelson M.N."/>
            <person name="Garg G."/>
            <person name="Atkins C.A."/>
            <person name="Bayer P.E."/>
            <person name="Bravo A."/>
            <person name="Bringans S."/>
            <person name="Cannon S."/>
            <person name="Edwards D."/>
            <person name="Foley R."/>
            <person name="Gao L.L."/>
            <person name="Harrison M.J."/>
            <person name="Huang W."/>
            <person name="Hurgobin B."/>
            <person name="Li S."/>
            <person name="Liu C.W."/>
            <person name="McGrath A."/>
            <person name="Morahan G."/>
            <person name="Murray J."/>
            <person name="Weller J."/>
            <person name="Jian J."/>
            <person name="Singh K.B."/>
        </authorList>
    </citation>
    <scope>NUCLEOTIDE SEQUENCE [LARGE SCALE GENOMIC DNA]</scope>
    <source>
        <strain evidence="17">cv. Tanjil</strain>
        <tissue evidence="16">Whole plant</tissue>
    </source>
</reference>
<feature type="transmembrane region" description="Helical" evidence="14">
    <location>
        <begin position="373"/>
        <end position="391"/>
    </location>
</feature>
<evidence type="ECO:0000313" key="16">
    <source>
        <dbReference type="EMBL" id="OIW03188.1"/>
    </source>
</evidence>
<evidence type="ECO:0000256" key="1">
    <source>
        <dbReference type="ARBA" id="ARBA00004127"/>
    </source>
</evidence>
<evidence type="ECO:0000313" key="17">
    <source>
        <dbReference type="Proteomes" id="UP000188354"/>
    </source>
</evidence>
<evidence type="ECO:0000256" key="11">
    <source>
        <dbReference type="ARBA" id="ARBA00023294"/>
    </source>
</evidence>
<keyword evidence="11" id="KW-0927">Auxin signaling pathway</keyword>
<keyword evidence="9 14" id="KW-1133">Transmembrane helix</keyword>
<evidence type="ECO:0000256" key="8">
    <source>
        <dbReference type="ARBA" id="ARBA00022970"/>
    </source>
</evidence>
<dbReference type="GO" id="GO:0005886">
    <property type="term" value="C:plasma membrane"/>
    <property type="evidence" value="ECO:0007669"/>
    <property type="project" value="UniProtKB-SubCell"/>
</dbReference>
<feature type="transmembrane region" description="Helical" evidence="14">
    <location>
        <begin position="330"/>
        <end position="350"/>
    </location>
</feature>
<feature type="transmembrane region" description="Helical" evidence="14">
    <location>
        <begin position="398"/>
        <end position="418"/>
    </location>
</feature>
<evidence type="ECO:0000256" key="12">
    <source>
        <dbReference type="ARBA" id="ARBA00045588"/>
    </source>
</evidence>
<dbReference type="PANTHER" id="PTHR48017">
    <property type="entry name" value="OS05G0424000 PROTEIN-RELATED"/>
    <property type="match status" value="1"/>
</dbReference>
<dbReference type="Gramene" id="OIW03188">
    <property type="protein sequence ID" value="OIW03188"/>
    <property type="gene ID" value="TanjilG_11825"/>
</dbReference>
<protein>
    <recommendedName>
        <fullName evidence="15">Amino acid transporter transmembrane domain-containing protein</fullName>
    </recommendedName>
</protein>
<evidence type="ECO:0000256" key="6">
    <source>
        <dbReference type="ARBA" id="ARBA00022692"/>
    </source>
</evidence>
<evidence type="ECO:0000256" key="10">
    <source>
        <dbReference type="ARBA" id="ARBA00023136"/>
    </source>
</evidence>
<comment type="similarity">
    <text evidence="3">Belongs to the amino acid/polyamine transporter 2 family. Amino acid/auxin permease (AAAP) (TC 2.A.18.1) subfamily.</text>
</comment>
<evidence type="ECO:0000256" key="9">
    <source>
        <dbReference type="ARBA" id="ARBA00022989"/>
    </source>
</evidence>
<keyword evidence="17" id="KW-1185">Reference proteome</keyword>
<feature type="transmembrane region" description="Helical" evidence="14">
    <location>
        <begin position="471"/>
        <end position="495"/>
    </location>
</feature>
<feature type="compositionally biased region" description="Polar residues" evidence="13">
    <location>
        <begin position="51"/>
        <end position="60"/>
    </location>
</feature>
<feature type="compositionally biased region" description="Acidic residues" evidence="13">
    <location>
        <begin position="140"/>
        <end position="149"/>
    </location>
</feature>
<feature type="region of interest" description="Disordered" evidence="13">
    <location>
        <begin position="1"/>
        <end position="64"/>
    </location>
</feature>
<evidence type="ECO:0000256" key="4">
    <source>
        <dbReference type="ARBA" id="ARBA00022448"/>
    </source>
</evidence>
<name>A0A4P1R6W0_LUPAN</name>